<accession>A0A3S1AQE8</accession>
<dbReference type="GO" id="GO:0003723">
    <property type="term" value="F:RNA binding"/>
    <property type="evidence" value="ECO:0007669"/>
    <property type="project" value="UniProtKB-UniRule"/>
</dbReference>
<evidence type="ECO:0000256" key="4">
    <source>
        <dbReference type="PROSITE-ProRule" id="PRU00117"/>
    </source>
</evidence>
<dbReference type="InterPro" id="IPR036612">
    <property type="entry name" value="KH_dom_type_1_sf"/>
</dbReference>
<dbReference type="AlphaFoldDB" id="A0A3S1AQE8"/>
<evidence type="ECO:0000256" key="2">
    <source>
        <dbReference type="ARBA" id="ARBA00022695"/>
    </source>
</evidence>
<evidence type="ECO:0000259" key="6">
    <source>
        <dbReference type="SMART" id="SM00322"/>
    </source>
</evidence>
<evidence type="ECO:0000313" key="7">
    <source>
        <dbReference type="EMBL" id="RUS69077.1"/>
    </source>
</evidence>
<dbReference type="InterPro" id="IPR035903">
    <property type="entry name" value="HesB-like_dom_sf"/>
</dbReference>
<dbReference type="Proteomes" id="UP000271974">
    <property type="component" value="Unassembled WGS sequence"/>
</dbReference>
<dbReference type="SMART" id="SM00322">
    <property type="entry name" value="KH"/>
    <property type="match status" value="1"/>
</dbReference>
<gene>
    <name evidence="7" type="ORF">EGW08_023162</name>
</gene>
<dbReference type="Pfam" id="PF00013">
    <property type="entry name" value="KH_1"/>
    <property type="match status" value="1"/>
</dbReference>
<dbReference type="FunFam" id="3.30.1370.10:FF:000001">
    <property type="entry name" value="Polyribonucleotide nucleotidyltransferase"/>
    <property type="match status" value="1"/>
</dbReference>
<dbReference type="GO" id="GO:0000175">
    <property type="term" value="F:3'-5'-RNA exonuclease activity"/>
    <property type="evidence" value="ECO:0007669"/>
    <property type="project" value="TreeGrafter"/>
</dbReference>
<dbReference type="Gene3D" id="3.30.1370.10">
    <property type="entry name" value="K Homology domain, type 1"/>
    <property type="match status" value="1"/>
</dbReference>
<dbReference type="CDD" id="cd02393">
    <property type="entry name" value="KH-I_PNPase"/>
    <property type="match status" value="1"/>
</dbReference>
<feature type="transmembrane region" description="Helical" evidence="5">
    <location>
        <begin position="326"/>
        <end position="346"/>
    </location>
</feature>
<evidence type="ECO:0000313" key="8">
    <source>
        <dbReference type="Proteomes" id="UP000271974"/>
    </source>
</evidence>
<keyword evidence="2" id="KW-0548">Nucleotidyltransferase</keyword>
<dbReference type="Gene3D" id="2.60.300.12">
    <property type="entry name" value="HesB-like domain"/>
    <property type="match status" value="1"/>
</dbReference>
<dbReference type="InterPro" id="IPR012162">
    <property type="entry name" value="PNPase"/>
</dbReference>
<keyword evidence="8" id="KW-1185">Reference proteome</keyword>
<comment type="caution">
    <text evidence="7">The sequence shown here is derived from an EMBL/GenBank/DDBJ whole genome shotgun (WGS) entry which is preliminary data.</text>
</comment>
<proteinExistence type="predicted"/>
<dbReference type="InterPro" id="IPR004088">
    <property type="entry name" value="KH_dom_type_1"/>
</dbReference>
<dbReference type="EMBL" id="RQTK01001844">
    <property type="protein sequence ID" value="RUS69077.1"/>
    <property type="molecule type" value="Genomic_DNA"/>
</dbReference>
<evidence type="ECO:0000256" key="5">
    <source>
        <dbReference type="SAM" id="Phobius"/>
    </source>
</evidence>
<dbReference type="SUPFAM" id="SSF89360">
    <property type="entry name" value="HesB-like domain"/>
    <property type="match status" value="1"/>
</dbReference>
<dbReference type="PANTHER" id="PTHR11252:SF0">
    <property type="entry name" value="POLYRIBONUCLEOTIDE NUCLEOTIDYLTRANSFERASE 1, MITOCHONDRIAL"/>
    <property type="match status" value="1"/>
</dbReference>
<feature type="domain" description="K Homology" evidence="6">
    <location>
        <begin position="200"/>
        <end position="265"/>
    </location>
</feature>
<dbReference type="SUPFAM" id="SSF54791">
    <property type="entry name" value="Eukaryotic type KH-domain (KH-domain type I)"/>
    <property type="match status" value="1"/>
</dbReference>
<keyword evidence="1" id="KW-0808">Transferase</keyword>
<dbReference type="GO" id="GO:0005829">
    <property type="term" value="C:cytosol"/>
    <property type="evidence" value="ECO:0007669"/>
    <property type="project" value="TreeGrafter"/>
</dbReference>
<dbReference type="InterPro" id="IPR036345">
    <property type="entry name" value="ExoRNase_PH_dom2_sf"/>
</dbReference>
<dbReference type="InterPro" id="IPR012338">
    <property type="entry name" value="Beta-lactam/transpept-like"/>
</dbReference>
<evidence type="ECO:0000256" key="1">
    <source>
        <dbReference type="ARBA" id="ARBA00022679"/>
    </source>
</evidence>
<dbReference type="Gene3D" id="3.30.230.70">
    <property type="entry name" value="GHMP Kinase, N-terminal domain"/>
    <property type="match status" value="1"/>
</dbReference>
<keyword evidence="5" id="KW-0812">Transmembrane</keyword>
<name>A0A3S1AQE8_ELYCH</name>
<organism evidence="7 8">
    <name type="scientific">Elysia chlorotica</name>
    <name type="common">Eastern emerald elysia</name>
    <name type="synonym">Sea slug</name>
    <dbReference type="NCBI Taxonomy" id="188477"/>
    <lineage>
        <taxon>Eukaryota</taxon>
        <taxon>Metazoa</taxon>
        <taxon>Spiralia</taxon>
        <taxon>Lophotrochozoa</taxon>
        <taxon>Mollusca</taxon>
        <taxon>Gastropoda</taxon>
        <taxon>Heterobranchia</taxon>
        <taxon>Euthyneura</taxon>
        <taxon>Panpulmonata</taxon>
        <taxon>Sacoglossa</taxon>
        <taxon>Placobranchoidea</taxon>
        <taxon>Plakobranchidae</taxon>
        <taxon>Elysia</taxon>
    </lineage>
</organism>
<protein>
    <recommendedName>
        <fullName evidence="6">K Homology domain-containing protein</fullName>
    </recommendedName>
</protein>
<evidence type="ECO:0000256" key="3">
    <source>
        <dbReference type="ARBA" id="ARBA00022884"/>
    </source>
</evidence>
<dbReference type="InterPro" id="IPR004087">
    <property type="entry name" value="KH_dom"/>
</dbReference>
<sequence>MADATPDHRRNRAVTDVYELGSVMKTFSAATVLKYGDNHSKDMISMMESVVEGVGGTGSKAEIPLYHVAGKTALIGASASLAISGAPYSDIIAGVRVGYSNGVPIAEPVAGIAMGLIKEGTKYAVLSDILGDEDHLGDMDFKVAGTRYGVTALQMDIKIKGISRDVLEHALEQARVGRLHILGIMNEVIKEHNEEVSDVAPQIHILNINPAKIKDVVGRGGSTVKGIAEKTGAQIDTNDTGEVKVFAKNKASLDMAVAMIEEVVAEVEEGQVYKESASLKVKELVEEEGDNSLSLRVYITGGGCSGFQYAFAFDNEAKEDDMVVQWYLMLLILFNYLVVKVVLLAVKESLCQFYQRLQLRLKDQKQFTGFILKVV</sequence>
<reference evidence="7 8" key="1">
    <citation type="submission" date="2019-01" db="EMBL/GenBank/DDBJ databases">
        <title>A draft genome assembly of the solar-powered sea slug Elysia chlorotica.</title>
        <authorList>
            <person name="Cai H."/>
            <person name="Li Q."/>
            <person name="Fang X."/>
            <person name="Li J."/>
            <person name="Curtis N.E."/>
            <person name="Altenburger A."/>
            <person name="Shibata T."/>
            <person name="Feng M."/>
            <person name="Maeda T."/>
            <person name="Schwartz J.A."/>
            <person name="Shigenobu S."/>
            <person name="Lundholm N."/>
            <person name="Nishiyama T."/>
            <person name="Yang H."/>
            <person name="Hasebe M."/>
            <person name="Li S."/>
            <person name="Pierce S.K."/>
            <person name="Wang J."/>
        </authorList>
    </citation>
    <scope>NUCLEOTIDE SEQUENCE [LARGE SCALE GENOMIC DNA]</scope>
    <source>
        <strain evidence="7">EC2010</strain>
        <tissue evidence="7">Whole organism of an adult</tissue>
    </source>
</reference>
<dbReference type="STRING" id="188477.A0A3S1AQE8"/>
<dbReference type="InterPro" id="IPR027408">
    <property type="entry name" value="PNPase/RNase_PH_dom_sf"/>
</dbReference>
<dbReference type="PANTHER" id="PTHR11252">
    <property type="entry name" value="POLYRIBONUCLEOTIDE NUCLEOTIDYLTRANSFERASE"/>
    <property type="match status" value="1"/>
</dbReference>
<dbReference type="GO" id="GO:0004654">
    <property type="term" value="F:polyribonucleotide nucleotidyltransferase activity"/>
    <property type="evidence" value="ECO:0007669"/>
    <property type="project" value="InterPro"/>
</dbReference>
<dbReference type="PROSITE" id="PS50084">
    <property type="entry name" value="KH_TYPE_1"/>
    <property type="match status" value="1"/>
</dbReference>
<dbReference type="GO" id="GO:0006402">
    <property type="term" value="P:mRNA catabolic process"/>
    <property type="evidence" value="ECO:0007669"/>
    <property type="project" value="InterPro"/>
</dbReference>
<dbReference type="OrthoDB" id="437922at2759"/>
<keyword evidence="3 4" id="KW-0694">RNA-binding</keyword>
<dbReference type="Gene3D" id="3.40.710.10">
    <property type="entry name" value="DD-peptidase/beta-lactamase superfamily"/>
    <property type="match status" value="2"/>
</dbReference>
<keyword evidence="5" id="KW-0472">Membrane</keyword>
<keyword evidence="5" id="KW-1133">Transmembrane helix</keyword>
<dbReference type="SUPFAM" id="SSF55666">
    <property type="entry name" value="Ribonuclease PH domain 2-like"/>
    <property type="match status" value="1"/>
</dbReference>